<feature type="transmembrane region" description="Helical" evidence="1">
    <location>
        <begin position="183"/>
        <end position="203"/>
    </location>
</feature>
<feature type="transmembrane region" description="Helical" evidence="1">
    <location>
        <begin position="210"/>
        <end position="233"/>
    </location>
</feature>
<keyword evidence="1" id="KW-0472">Membrane</keyword>
<dbReference type="EMBL" id="CAFBMB010000012">
    <property type="protein sequence ID" value="CAB4890195.1"/>
    <property type="molecule type" value="Genomic_DNA"/>
</dbReference>
<name>A0A6J7F9Q6_9ZZZZ</name>
<gene>
    <name evidence="2" type="ORF">UFOPK3516_00302</name>
</gene>
<dbReference type="AlphaFoldDB" id="A0A6J7F9Q6"/>
<feature type="transmembrane region" description="Helical" evidence="1">
    <location>
        <begin position="26"/>
        <end position="46"/>
    </location>
</feature>
<keyword evidence="1" id="KW-0812">Transmembrane</keyword>
<reference evidence="2" key="1">
    <citation type="submission" date="2020-05" db="EMBL/GenBank/DDBJ databases">
        <authorList>
            <person name="Chiriac C."/>
            <person name="Salcher M."/>
            <person name="Ghai R."/>
            <person name="Kavagutti S V."/>
        </authorList>
    </citation>
    <scope>NUCLEOTIDE SEQUENCE</scope>
</reference>
<evidence type="ECO:0000313" key="2">
    <source>
        <dbReference type="EMBL" id="CAB4890195.1"/>
    </source>
</evidence>
<proteinExistence type="predicted"/>
<keyword evidence="1" id="KW-1133">Transmembrane helix</keyword>
<evidence type="ECO:0000256" key="1">
    <source>
        <dbReference type="SAM" id="Phobius"/>
    </source>
</evidence>
<accession>A0A6J7F9Q6</accession>
<organism evidence="2">
    <name type="scientific">freshwater metagenome</name>
    <dbReference type="NCBI Taxonomy" id="449393"/>
    <lineage>
        <taxon>unclassified sequences</taxon>
        <taxon>metagenomes</taxon>
        <taxon>ecological metagenomes</taxon>
    </lineage>
</organism>
<sequence>MVMTTNSTTSSGNPSSKLLTWLPKHIEIIVVTLLGLVSVATAYTSFQASLYDSQMAGSYALGQNYKTEAESMYLEANQQYVQDAQTLLRLDELRVDVQFGDAATAALAQAKVDAIYTSSVSDTFAAAIASADAANAGNPETYTSAQDDKAYLAELFDPYQEKVTAADEKLALGDRYNGLGDQLTLYTVLMALSLFLLGVAAVLKKFRMQILIIAVSMVIFTFAAVLTAMVPFVSLG</sequence>
<protein>
    <submittedName>
        <fullName evidence="2">Unannotated protein</fullName>
    </submittedName>
</protein>